<sequence length="699" mass="76790">MGEGRKGQRGNGRLKLAVAATPGGRPRRGQRGNKLVSAAEAVAFIRDRDTLASSGFVGTGTPDELICALEKRFLEDGGPHDLTLVFAAAPGDGKERGMNRLAHEGLVKRVIAGHWSLVPKLGKLAVDNKIEAYNIPLGVVSHLFRDIAAHRAGNLTKVGLRTFVDPRQDGGKINKRTVDDIVRVMEVDGEEYLFYKSFPIHVALIRGTTADPAGNITMEHEALTLDNLAIATAARNSGGIVIAQVERVAAPGVLNPRQVVVPGILVDYVVIAKPENHLQTYGTEYNPAFSGEFKVPLTMLGNLPLDERKVIARRCAFELPMGGVVNLGIGMPEGVASVANEERILSYVTLTAEPGVIGGVPQSGLNFGAAVNNEALIHQNQQFDFYDGGGLDMACLGMAEADRNGHVNVSRFGPRLAGAGGFINITQNARRIAFAGTFTAGGLEVEVDNGILRIIKEGRSRKFVNRVEQITFNGSYAAEQGTTVLYVTERCVFRRTEEGMELVEVAPGMDIEENILAHMDFEPIVKKPVMMDARIFRDHLMQLEESLLGLGLHERISYDSKTNVMFLNAEGMHILTRDDVDRVRRIIEERCQSIGRKVKMVVNYENVFIDQAVADTYAAMIRYMQQNYYTTASRYTSSEFMREKLGETLTRRRVVPHIFGTPDEAHDYVAGRGNTERQGKKTWQPAKAKPKAKARSPRR</sequence>
<dbReference type="EMBL" id="CP053069">
    <property type="protein sequence ID" value="QJR10970.1"/>
    <property type="molecule type" value="Genomic_DNA"/>
</dbReference>
<name>A0A6M4GUH4_9PROT</name>
<evidence type="ECO:0000313" key="2">
    <source>
        <dbReference type="EMBL" id="QJR10970.1"/>
    </source>
</evidence>
<dbReference type="SUPFAM" id="SSF100950">
    <property type="entry name" value="NagB/RpiA/CoA transferase-like"/>
    <property type="match status" value="2"/>
</dbReference>
<organism evidence="2 3">
    <name type="scientific">Usitatibacter rugosus</name>
    <dbReference type="NCBI Taxonomy" id="2732067"/>
    <lineage>
        <taxon>Bacteria</taxon>
        <taxon>Pseudomonadati</taxon>
        <taxon>Pseudomonadota</taxon>
        <taxon>Betaproteobacteria</taxon>
        <taxon>Nitrosomonadales</taxon>
        <taxon>Usitatibacteraceae</taxon>
        <taxon>Usitatibacter</taxon>
    </lineage>
</organism>
<dbReference type="SMART" id="SM00882">
    <property type="entry name" value="CoA_trans"/>
    <property type="match status" value="1"/>
</dbReference>
<dbReference type="Proteomes" id="UP000501534">
    <property type="component" value="Chromosome"/>
</dbReference>
<feature type="compositionally biased region" description="Basic and acidic residues" evidence="1">
    <location>
        <begin position="665"/>
        <end position="679"/>
    </location>
</feature>
<evidence type="ECO:0000256" key="1">
    <source>
        <dbReference type="SAM" id="MobiDB-lite"/>
    </source>
</evidence>
<dbReference type="InterPro" id="IPR004165">
    <property type="entry name" value="CoA_trans_fam_I"/>
</dbReference>
<dbReference type="InterPro" id="IPR037171">
    <property type="entry name" value="NagB/RpiA_transferase-like"/>
</dbReference>
<feature type="region of interest" description="Disordered" evidence="1">
    <location>
        <begin position="665"/>
        <end position="699"/>
    </location>
</feature>
<reference evidence="2 3" key="1">
    <citation type="submission" date="2020-04" db="EMBL/GenBank/DDBJ databases">
        <title>Usitatibacter rugosus gen. nov., sp. nov. and Usitatibacter palustris sp. nov., novel members of Usitatibacteraceae fam. nov. within the order Nitrosomonadales isolated from soil.</title>
        <authorList>
            <person name="Huber K.J."/>
            <person name="Neumann-Schaal M."/>
            <person name="Geppert A."/>
            <person name="Luckner M."/>
            <person name="Wanner G."/>
            <person name="Overmann J."/>
        </authorList>
    </citation>
    <scope>NUCLEOTIDE SEQUENCE [LARGE SCALE GENOMIC DNA]</scope>
    <source>
        <strain evidence="2 3">0125_3</strain>
    </source>
</reference>
<proteinExistence type="predicted"/>
<dbReference type="PANTHER" id="PTHR43293">
    <property type="entry name" value="ACETATE COA-TRANSFERASE YDIF"/>
    <property type="match status" value="1"/>
</dbReference>
<dbReference type="Pfam" id="PF01144">
    <property type="entry name" value="CoA_trans"/>
    <property type="match status" value="1"/>
</dbReference>
<dbReference type="AlphaFoldDB" id="A0A6M4GUH4"/>
<dbReference type="Gene3D" id="3.40.1080.10">
    <property type="entry name" value="Glutaconate Coenzyme A-transferase"/>
    <property type="match status" value="2"/>
</dbReference>
<dbReference type="KEGG" id="uru:DSM104443_02040"/>
<evidence type="ECO:0000313" key="3">
    <source>
        <dbReference type="Proteomes" id="UP000501534"/>
    </source>
</evidence>
<feature type="compositionally biased region" description="Basic residues" evidence="1">
    <location>
        <begin position="688"/>
        <end position="699"/>
    </location>
</feature>
<protein>
    <recommendedName>
        <fullName evidence="4">Propionate CoA-transferase</fullName>
    </recommendedName>
</protein>
<dbReference type="GO" id="GO:0008410">
    <property type="term" value="F:CoA-transferase activity"/>
    <property type="evidence" value="ECO:0007669"/>
    <property type="project" value="InterPro"/>
</dbReference>
<keyword evidence="3" id="KW-1185">Reference proteome</keyword>
<accession>A0A6M4GUH4</accession>
<evidence type="ECO:0008006" key="4">
    <source>
        <dbReference type="Google" id="ProtNLM"/>
    </source>
</evidence>
<dbReference type="RefSeq" id="WP_171091905.1">
    <property type="nucleotide sequence ID" value="NZ_CP053069.1"/>
</dbReference>
<dbReference type="PANTHER" id="PTHR43293:SF1">
    <property type="entry name" value="ACETATE COA-TRANSFERASE YDIF"/>
    <property type="match status" value="1"/>
</dbReference>
<gene>
    <name evidence="2" type="ORF">DSM104443_02040</name>
</gene>